<reference evidence="1" key="1">
    <citation type="journal article" date="1997" name="J. Exp. Bot.">
        <title>NOD3, a novel late nodulin gene from soybean is expressed in the infected cells and the nodule parenchyma.</title>
        <authorList>
            <person name="Roussis A."/>
            <person name="Papadopoulou K."/>
            <person name="Katinakis P."/>
        </authorList>
    </citation>
    <scope>NUCLEOTIDE SEQUENCE</scope>
</reference>
<accession>Q39884</accession>
<organism evidence="1">
    <name type="scientific">Glycine max</name>
    <name type="common">Soybean</name>
    <name type="synonym">Glycine hispida</name>
    <dbReference type="NCBI Taxonomy" id="3847"/>
    <lineage>
        <taxon>Eukaryota</taxon>
        <taxon>Viridiplantae</taxon>
        <taxon>Streptophyta</taxon>
        <taxon>Embryophyta</taxon>
        <taxon>Tracheophyta</taxon>
        <taxon>Spermatophyta</taxon>
        <taxon>Magnoliopsida</taxon>
        <taxon>eudicotyledons</taxon>
        <taxon>Gunneridae</taxon>
        <taxon>Pentapetalae</taxon>
        <taxon>rosids</taxon>
        <taxon>fabids</taxon>
        <taxon>Fabales</taxon>
        <taxon>Fabaceae</taxon>
        <taxon>Papilionoideae</taxon>
        <taxon>50 kb inversion clade</taxon>
        <taxon>NPAAA clade</taxon>
        <taxon>indigoferoid/millettioid clade</taxon>
        <taxon>Phaseoleae</taxon>
        <taxon>Glycine</taxon>
        <taxon>Glycine subgen. Soja</taxon>
    </lineage>
</organism>
<feature type="non-terminal residue" evidence="1">
    <location>
        <position position="1"/>
    </location>
</feature>
<dbReference type="EMBL" id="X96792">
    <property type="protein sequence ID" value="CAA65586.1"/>
    <property type="molecule type" value="mRNA"/>
</dbReference>
<gene>
    <name evidence="1" type="primary">nod3</name>
</gene>
<name>Q39884_SOYBN</name>
<evidence type="ECO:0000313" key="1">
    <source>
        <dbReference type="EMBL" id="CAA65586.1"/>
    </source>
</evidence>
<sequence>EFRTQRTCLDTYGASCITVIPSMPLLSSGPTSASRHHTRDLNLKINLVTSRITSTCVVFLC</sequence>
<dbReference type="PIR" id="T07738">
    <property type="entry name" value="T07738"/>
</dbReference>
<dbReference type="AlphaFoldDB" id="Q39884"/>
<proteinExistence type="evidence at transcript level"/>
<protein>
    <submittedName>
        <fullName evidence="1">Nodulin</fullName>
    </submittedName>
</protein>